<evidence type="ECO:0000256" key="2">
    <source>
        <dbReference type="ARBA" id="ARBA00010260"/>
    </source>
</evidence>
<keyword evidence="10 12" id="KW-0449">Lipoprotein</keyword>
<evidence type="ECO:0000256" key="6">
    <source>
        <dbReference type="ARBA" id="ARBA00022974"/>
    </source>
</evidence>
<accession>A0A556TK82</accession>
<evidence type="ECO:0000256" key="9">
    <source>
        <dbReference type="ARBA" id="ARBA00023207"/>
    </source>
</evidence>
<comment type="function">
    <text evidence="12">Cell surface proteoglycan.</text>
</comment>
<keyword evidence="8" id="KW-0325">Glycoprotein</keyword>
<evidence type="ECO:0000256" key="3">
    <source>
        <dbReference type="ARBA" id="ARBA00022475"/>
    </source>
</evidence>
<name>A0A556TK82_BAGYA</name>
<dbReference type="EMBL" id="VCAZ01000004">
    <property type="protein sequence ID" value="TSK17753.1"/>
    <property type="molecule type" value="Genomic_DNA"/>
</dbReference>
<evidence type="ECO:0000256" key="7">
    <source>
        <dbReference type="ARBA" id="ARBA00023136"/>
    </source>
</evidence>
<proteinExistence type="inferred from homology"/>
<dbReference type="GO" id="GO:0045202">
    <property type="term" value="C:synapse"/>
    <property type="evidence" value="ECO:0007669"/>
    <property type="project" value="TreeGrafter"/>
</dbReference>
<dbReference type="Pfam" id="PF01153">
    <property type="entry name" value="Glypican"/>
    <property type="match status" value="1"/>
</dbReference>
<evidence type="ECO:0000256" key="1">
    <source>
        <dbReference type="ARBA" id="ARBA00004609"/>
    </source>
</evidence>
<comment type="subcellular location">
    <subcellularLocation>
        <location evidence="1 12">Cell membrane</location>
        <topology evidence="1 12">Lipid-anchor</topology>
        <topology evidence="1 12">GPI-anchor</topology>
    </subcellularLocation>
</comment>
<dbReference type="GO" id="GO:0005576">
    <property type="term" value="C:extracellular region"/>
    <property type="evidence" value="ECO:0007669"/>
    <property type="project" value="TreeGrafter"/>
</dbReference>
<organism evidence="14 15">
    <name type="scientific">Bagarius yarrelli</name>
    <name type="common">Goonch</name>
    <name type="synonym">Bagrus yarrelli</name>
    <dbReference type="NCBI Taxonomy" id="175774"/>
    <lineage>
        <taxon>Eukaryota</taxon>
        <taxon>Metazoa</taxon>
        <taxon>Chordata</taxon>
        <taxon>Craniata</taxon>
        <taxon>Vertebrata</taxon>
        <taxon>Euteleostomi</taxon>
        <taxon>Actinopterygii</taxon>
        <taxon>Neopterygii</taxon>
        <taxon>Teleostei</taxon>
        <taxon>Ostariophysi</taxon>
        <taxon>Siluriformes</taxon>
        <taxon>Sisoridae</taxon>
        <taxon>Sisorinae</taxon>
        <taxon>Bagarius</taxon>
    </lineage>
</organism>
<dbReference type="OrthoDB" id="10010764at2759"/>
<dbReference type="PANTHER" id="PTHR10822:SF31">
    <property type="entry name" value="GLYPICAN-6"/>
    <property type="match status" value="1"/>
</dbReference>
<dbReference type="GO" id="GO:0005886">
    <property type="term" value="C:plasma membrane"/>
    <property type="evidence" value="ECO:0007669"/>
    <property type="project" value="UniProtKB-SubCell"/>
</dbReference>
<evidence type="ECO:0000256" key="5">
    <source>
        <dbReference type="ARBA" id="ARBA00022729"/>
    </source>
</evidence>
<keyword evidence="9 12" id="KW-0357">Heparan sulfate</keyword>
<dbReference type="InterPro" id="IPR001863">
    <property type="entry name" value="Glypican"/>
</dbReference>
<dbReference type="GO" id="GO:0016477">
    <property type="term" value="P:cell migration"/>
    <property type="evidence" value="ECO:0007669"/>
    <property type="project" value="TreeGrafter"/>
</dbReference>
<evidence type="ECO:0000256" key="8">
    <source>
        <dbReference type="ARBA" id="ARBA00023180"/>
    </source>
</evidence>
<evidence type="ECO:0000313" key="14">
    <source>
        <dbReference type="EMBL" id="TSK17753.1"/>
    </source>
</evidence>
<dbReference type="GO" id="GO:0009966">
    <property type="term" value="P:regulation of signal transduction"/>
    <property type="evidence" value="ECO:0007669"/>
    <property type="project" value="InterPro"/>
</dbReference>
<evidence type="ECO:0000256" key="12">
    <source>
        <dbReference type="RuleBase" id="RU003519"/>
    </source>
</evidence>
<dbReference type="GO" id="GO:0009986">
    <property type="term" value="C:cell surface"/>
    <property type="evidence" value="ECO:0007669"/>
    <property type="project" value="TreeGrafter"/>
</dbReference>
<dbReference type="GO" id="GO:1905475">
    <property type="term" value="P:regulation of protein localization to membrane"/>
    <property type="evidence" value="ECO:0007669"/>
    <property type="project" value="TreeGrafter"/>
</dbReference>
<dbReference type="PANTHER" id="PTHR10822">
    <property type="entry name" value="GLYPICAN"/>
    <property type="match status" value="1"/>
</dbReference>
<dbReference type="GO" id="GO:0098552">
    <property type="term" value="C:side of membrane"/>
    <property type="evidence" value="ECO:0007669"/>
    <property type="project" value="UniProtKB-KW"/>
</dbReference>
<sequence length="208" mass="23235">MKERDTCRRFYHSGVGLNEKIKHFHAALVHPECTWIDSLTPAVVIGSLRAQINNRDLTTELREQHGGRLHYRLQYFPEVVKDGLTNQLSNPEVEIDITRPDTFIRQQIMALRVMTNKLRSAYNGNDISFQDSSDEVSGSGSGSGYTTEFEFAATEAPAVGAGRQDPATPLRPASDKATPLRPLADKAPPFAASPITLLTLVLLQFWWR</sequence>
<comment type="caution">
    <text evidence="14">The sequence shown here is derived from an EMBL/GenBank/DDBJ whole genome shotgun (WGS) entry which is preliminary data.</text>
</comment>
<dbReference type="Proteomes" id="UP000319801">
    <property type="component" value="Unassembled WGS sequence"/>
</dbReference>
<keyword evidence="6 12" id="KW-0654">Proteoglycan</keyword>
<evidence type="ECO:0000313" key="15">
    <source>
        <dbReference type="Proteomes" id="UP000319801"/>
    </source>
</evidence>
<evidence type="ECO:0000256" key="4">
    <source>
        <dbReference type="ARBA" id="ARBA00022622"/>
    </source>
</evidence>
<keyword evidence="3" id="KW-1003">Cell membrane</keyword>
<feature type="region of interest" description="Disordered" evidence="13">
    <location>
        <begin position="157"/>
        <end position="182"/>
    </location>
</feature>
<evidence type="ECO:0000256" key="10">
    <source>
        <dbReference type="ARBA" id="ARBA00023288"/>
    </source>
</evidence>
<evidence type="ECO:0000256" key="11">
    <source>
        <dbReference type="RuleBase" id="RU003518"/>
    </source>
</evidence>
<keyword evidence="5" id="KW-0732">Signal</keyword>
<keyword evidence="15" id="KW-1185">Reference proteome</keyword>
<protein>
    <submittedName>
        <fullName evidence="14">Glypican-6</fullName>
    </submittedName>
</protein>
<evidence type="ECO:0000256" key="13">
    <source>
        <dbReference type="SAM" id="MobiDB-lite"/>
    </source>
</evidence>
<dbReference type="AlphaFoldDB" id="A0A556TK82"/>
<keyword evidence="7 12" id="KW-0472">Membrane</keyword>
<keyword evidence="4 12" id="KW-0336">GPI-anchor</keyword>
<comment type="similarity">
    <text evidence="2 11">Belongs to the glypican family.</text>
</comment>
<gene>
    <name evidence="14" type="ORF">Baya_1133</name>
</gene>
<reference evidence="14 15" key="1">
    <citation type="journal article" date="2019" name="Genome Biol. Evol.">
        <title>Whole-Genome Sequencing of the Giant Devil Catfish, Bagarius yarrelli.</title>
        <authorList>
            <person name="Jiang W."/>
            <person name="Lv Y."/>
            <person name="Cheng L."/>
            <person name="Yang K."/>
            <person name="Chao B."/>
            <person name="Wang X."/>
            <person name="Li Y."/>
            <person name="Pan X."/>
            <person name="You X."/>
            <person name="Zhang Y."/>
            <person name="Yang J."/>
            <person name="Li J."/>
            <person name="Zhang X."/>
            <person name="Liu S."/>
            <person name="Sun C."/>
            <person name="Yang J."/>
            <person name="Shi Q."/>
        </authorList>
    </citation>
    <scope>NUCLEOTIDE SEQUENCE [LARGE SCALE GENOMIC DNA]</scope>
    <source>
        <strain evidence="14">JWS20170419001</strain>
        <tissue evidence="14">Muscle</tissue>
    </source>
</reference>